<sequence length="266" mass="29649">MKNKKLIKLEKILSKMGKVVVAYSGGADSAFLLKVAVDTLGGQNVLAVTAKSETYTSSELKDAVKNAKKIGARQIIISTNELKNPNFRKNPVNRCYYCKYELFGELKKIAGKENIKFVIDASNVDDHKDYRPGAKAKKELSVRSPLQEAGLDKEDIRQSSKKLGLVSWSKPAAACLASRLPYGEKIEVEKLRRIEKAEDFLRNLGFKQVRVRCHNNLARIEVPAGDISGTERSRSKITKKLKALGFLYITLDLQGYRTGSLNEAIK</sequence>
<gene>
    <name evidence="3" type="ORF">COW11_05085</name>
</gene>
<dbReference type="InterPro" id="IPR022310">
    <property type="entry name" value="NAD/GMP_synthase"/>
</dbReference>
<comment type="caution">
    <text evidence="3">The sequence shown here is derived from an EMBL/GenBank/DDBJ whole genome shotgun (WGS) entry which is preliminary data.</text>
</comment>
<feature type="domain" description="NAD/GMP synthase" evidence="2">
    <location>
        <begin position="15"/>
        <end position="81"/>
    </location>
</feature>
<dbReference type="InterPro" id="IPR052188">
    <property type="entry name" value="Ni-pincer_cofactor_biosynth"/>
</dbReference>
<dbReference type="Proteomes" id="UP000231267">
    <property type="component" value="Unassembled WGS sequence"/>
</dbReference>
<evidence type="ECO:0000313" key="3">
    <source>
        <dbReference type="EMBL" id="PIW66100.1"/>
    </source>
</evidence>
<dbReference type="Pfam" id="PF02540">
    <property type="entry name" value="NAD_synthase"/>
    <property type="match status" value="1"/>
</dbReference>
<dbReference type="InterPro" id="IPR014729">
    <property type="entry name" value="Rossmann-like_a/b/a_fold"/>
</dbReference>
<dbReference type="NCBIfam" id="TIGR00268">
    <property type="entry name" value="ATP-dependent sacrificial sulfur transferase LarE"/>
    <property type="match status" value="1"/>
</dbReference>
<evidence type="ECO:0000313" key="4">
    <source>
        <dbReference type="Proteomes" id="UP000231267"/>
    </source>
</evidence>
<dbReference type="PANTHER" id="PTHR43169:SF2">
    <property type="entry name" value="NAD_GMP SYNTHASE DOMAIN-CONTAINING PROTEIN"/>
    <property type="match status" value="1"/>
</dbReference>
<dbReference type="EMBL" id="PFGP01000116">
    <property type="protein sequence ID" value="PIW66100.1"/>
    <property type="molecule type" value="Genomic_DNA"/>
</dbReference>
<dbReference type="GO" id="GO:0016783">
    <property type="term" value="F:sulfurtransferase activity"/>
    <property type="evidence" value="ECO:0007669"/>
    <property type="project" value="InterPro"/>
</dbReference>
<dbReference type="InterPro" id="IPR005232">
    <property type="entry name" value="LarE"/>
</dbReference>
<dbReference type="CDD" id="cd01990">
    <property type="entry name" value="LarE-like"/>
    <property type="match status" value="1"/>
</dbReference>
<reference evidence="3 4" key="1">
    <citation type="submission" date="2017-09" db="EMBL/GenBank/DDBJ databases">
        <title>Depth-based differentiation of microbial function through sediment-hosted aquifers and enrichment of novel symbionts in the deep terrestrial subsurface.</title>
        <authorList>
            <person name="Probst A.J."/>
            <person name="Ladd B."/>
            <person name="Jarett J.K."/>
            <person name="Geller-Mcgrath D.E."/>
            <person name="Sieber C.M."/>
            <person name="Emerson J.B."/>
            <person name="Anantharaman K."/>
            <person name="Thomas B.C."/>
            <person name="Malmstrom R."/>
            <person name="Stieglmeier M."/>
            <person name="Klingl A."/>
            <person name="Woyke T."/>
            <person name="Ryan C.M."/>
            <person name="Banfield J.F."/>
        </authorList>
    </citation>
    <scope>NUCLEOTIDE SEQUENCE [LARGE SCALE GENOMIC DNA]</scope>
    <source>
        <strain evidence="3">CG12_big_fil_rev_8_21_14_0_65_43_15</strain>
    </source>
</reference>
<dbReference type="PIRSF" id="PIRSF006661">
    <property type="entry name" value="PP-lp_UCP006661"/>
    <property type="match status" value="1"/>
</dbReference>
<evidence type="ECO:0000259" key="2">
    <source>
        <dbReference type="Pfam" id="PF02540"/>
    </source>
</evidence>
<dbReference type="PANTHER" id="PTHR43169">
    <property type="entry name" value="EXSB FAMILY PROTEIN"/>
    <property type="match status" value="1"/>
</dbReference>
<dbReference type="Gene3D" id="3.40.50.620">
    <property type="entry name" value="HUPs"/>
    <property type="match status" value="1"/>
</dbReference>
<accession>A0A2J0LJ79</accession>
<protein>
    <submittedName>
        <fullName evidence="3">TIGR00268 family protein</fullName>
    </submittedName>
</protein>
<name>A0A2J0LJ79_9BACT</name>
<proteinExistence type="predicted"/>
<evidence type="ECO:0000256" key="1">
    <source>
        <dbReference type="PIRSR" id="PIRSR006661-1"/>
    </source>
</evidence>
<feature type="active site" description="Nucleophile and sulfur donor" evidence="1">
    <location>
        <position position="175"/>
    </location>
</feature>
<dbReference type="GO" id="GO:0006163">
    <property type="term" value="P:purine nucleotide metabolic process"/>
    <property type="evidence" value="ECO:0007669"/>
    <property type="project" value="UniProtKB-ARBA"/>
</dbReference>
<dbReference type="AlphaFoldDB" id="A0A2J0LJ79"/>
<dbReference type="SUPFAM" id="SSF52402">
    <property type="entry name" value="Adenine nucleotide alpha hydrolases-like"/>
    <property type="match status" value="1"/>
</dbReference>
<organism evidence="3 4">
    <name type="scientific">Candidatus Taenaricola geysiri</name>
    <dbReference type="NCBI Taxonomy" id="1974752"/>
    <lineage>
        <taxon>Bacteria</taxon>
        <taxon>Pseudomonadati</taxon>
        <taxon>Candidatus Omnitrophota</taxon>
        <taxon>Candidatus Taenaricola</taxon>
    </lineage>
</organism>